<sequence length="241" mass="25590">MSTISISHIDHVAIHILPGGVAAIDPPGSVLSALGGAELSAAMASAVPPAAGQPWRGQGGIYIGTMPAHGDTPAYHLIAADPQATPPLTWGSQGEDEPGAKDHYDGAANTAALPQPPPAEPQTDPPPLTDQPARPTRTETQPDGIRNPSYERHYRARLAEIRRQAVADTFEGRNITAAAAEWKSLPVRVRLLVLVFSGVDGDHDELLKRDWREIGPGERMAISACVSELKRSLHPLFALTV</sequence>
<gene>
    <name evidence="2" type="ORF">GAK30_01551</name>
</gene>
<comment type="caution">
    <text evidence="2">The sequence shown here is derived from an EMBL/GenBank/DDBJ whole genome shotgun (WGS) entry which is preliminary data.</text>
</comment>
<evidence type="ECO:0000313" key="3">
    <source>
        <dbReference type="Proteomes" id="UP000461670"/>
    </source>
</evidence>
<reference evidence="3" key="1">
    <citation type="journal article" date="2020" name="MBio">
        <title>Horizontal gene transfer to a defensive symbiont with a reduced genome amongst a multipartite beetle microbiome.</title>
        <authorList>
            <person name="Waterworth S.C."/>
            <person name="Florez L.V."/>
            <person name="Rees E.R."/>
            <person name="Hertweck C."/>
            <person name="Kaltenpoth M."/>
            <person name="Kwan J.C."/>
        </authorList>
    </citation>
    <scope>NUCLEOTIDE SEQUENCE [LARGE SCALE GENOMIC DNA]</scope>
</reference>
<dbReference type="AlphaFoldDB" id="A0A7V8FPN8"/>
<dbReference type="Proteomes" id="UP000461670">
    <property type="component" value="Unassembled WGS sequence"/>
</dbReference>
<evidence type="ECO:0000313" key="2">
    <source>
        <dbReference type="EMBL" id="KAF1021862.1"/>
    </source>
</evidence>
<proteinExistence type="predicted"/>
<protein>
    <submittedName>
        <fullName evidence="2">Uncharacterized protein</fullName>
    </submittedName>
</protein>
<evidence type="ECO:0000256" key="1">
    <source>
        <dbReference type="SAM" id="MobiDB-lite"/>
    </source>
</evidence>
<dbReference type="EMBL" id="WNDQ01000017">
    <property type="protein sequence ID" value="KAF1021862.1"/>
    <property type="molecule type" value="Genomic_DNA"/>
</dbReference>
<name>A0A7V8FPN8_9BURK</name>
<feature type="compositionally biased region" description="Pro residues" evidence="1">
    <location>
        <begin position="114"/>
        <end position="129"/>
    </location>
</feature>
<feature type="region of interest" description="Disordered" evidence="1">
    <location>
        <begin position="83"/>
        <end position="151"/>
    </location>
</feature>
<accession>A0A7V8FPN8</accession>
<organism evidence="2 3">
    <name type="scientific">Paracidovorax wautersii</name>
    <dbReference type="NCBI Taxonomy" id="1177982"/>
    <lineage>
        <taxon>Bacteria</taxon>
        <taxon>Pseudomonadati</taxon>
        <taxon>Pseudomonadota</taxon>
        <taxon>Betaproteobacteria</taxon>
        <taxon>Burkholderiales</taxon>
        <taxon>Comamonadaceae</taxon>
        <taxon>Paracidovorax</taxon>
    </lineage>
</organism>